<proteinExistence type="inferred from homology"/>
<dbReference type="PANTHER" id="PTHR43133">
    <property type="entry name" value="RNA POLYMERASE ECF-TYPE SIGMA FACTO"/>
    <property type="match status" value="1"/>
</dbReference>
<evidence type="ECO:0000259" key="5">
    <source>
        <dbReference type="Pfam" id="PF04542"/>
    </source>
</evidence>
<dbReference type="InterPro" id="IPR013249">
    <property type="entry name" value="RNA_pol_sigma70_r4_t2"/>
</dbReference>
<dbReference type="Pfam" id="PF04542">
    <property type="entry name" value="Sigma70_r2"/>
    <property type="match status" value="1"/>
</dbReference>
<dbReference type="InterPro" id="IPR013324">
    <property type="entry name" value="RNA_pol_sigma_r3/r4-like"/>
</dbReference>
<comment type="caution">
    <text evidence="7">The sequence shown here is derived from an EMBL/GenBank/DDBJ whole genome shotgun (WGS) entry which is preliminary data.</text>
</comment>
<reference evidence="7 8" key="1">
    <citation type="submission" date="2019-03" db="EMBL/GenBank/DDBJ databases">
        <title>This is whole genome sequence of Paenibacillus sp MS74 strain.</title>
        <authorList>
            <person name="Trinh H.N."/>
        </authorList>
    </citation>
    <scope>NUCLEOTIDE SEQUENCE [LARGE SCALE GENOMIC DNA]</scope>
    <source>
        <strain evidence="7 8">MS74</strain>
    </source>
</reference>
<dbReference type="SUPFAM" id="SSF88946">
    <property type="entry name" value="Sigma2 domain of RNA polymerase sigma factors"/>
    <property type="match status" value="1"/>
</dbReference>
<evidence type="ECO:0000313" key="7">
    <source>
        <dbReference type="EMBL" id="TDF95133.1"/>
    </source>
</evidence>
<dbReference type="InterPro" id="IPR039425">
    <property type="entry name" value="RNA_pol_sigma-70-like"/>
</dbReference>
<evidence type="ECO:0000313" key="8">
    <source>
        <dbReference type="Proteomes" id="UP000295636"/>
    </source>
</evidence>
<name>A0A4R5KI58_9BACL</name>
<evidence type="ECO:0000256" key="2">
    <source>
        <dbReference type="ARBA" id="ARBA00023015"/>
    </source>
</evidence>
<dbReference type="InterPro" id="IPR036388">
    <property type="entry name" value="WH-like_DNA-bd_sf"/>
</dbReference>
<dbReference type="RefSeq" id="WP_133231990.1">
    <property type="nucleotide sequence ID" value="NZ_SMRT01000011.1"/>
</dbReference>
<keyword evidence="2" id="KW-0805">Transcription regulation</keyword>
<dbReference type="Pfam" id="PF08281">
    <property type="entry name" value="Sigma70_r4_2"/>
    <property type="match status" value="1"/>
</dbReference>
<evidence type="ECO:0000259" key="6">
    <source>
        <dbReference type="Pfam" id="PF08281"/>
    </source>
</evidence>
<dbReference type="InterPro" id="IPR007627">
    <property type="entry name" value="RNA_pol_sigma70_r2"/>
</dbReference>
<sequence length="180" mass="20721">MTEKELFETYKKDVYRTCFFMLQQGADAEDVCQEVFMTVFRHDWTKVEHLKTWLIRVTVNHCLNHLKKASRSKMKQMQLQLQPAPAMEKAAETVAEERESAMEAMRLMRQLPAKMKTVVSLRFLNECSLNEIADILGIPVGTVKSRLNRGLKLMKLMVIQGENKYGKDGKSYEQGGANIC</sequence>
<dbReference type="AlphaFoldDB" id="A0A4R5KI58"/>
<dbReference type="GO" id="GO:0003677">
    <property type="term" value="F:DNA binding"/>
    <property type="evidence" value="ECO:0007669"/>
    <property type="project" value="InterPro"/>
</dbReference>
<dbReference type="SUPFAM" id="SSF88659">
    <property type="entry name" value="Sigma3 and sigma4 domains of RNA polymerase sigma factors"/>
    <property type="match status" value="1"/>
</dbReference>
<dbReference type="GO" id="GO:0006352">
    <property type="term" value="P:DNA-templated transcription initiation"/>
    <property type="evidence" value="ECO:0007669"/>
    <property type="project" value="InterPro"/>
</dbReference>
<dbReference type="Gene3D" id="1.10.10.10">
    <property type="entry name" value="Winged helix-like DNA-binding domain superfamily/Winged helix DNA-binding domain"/>
    <property type="match status" value="1"/>
</dbReference>
<evidence type="ECO:0000256" key="4">
    <source>
        <dbReference type="ARBA" id="ARBA00023163"/>
    </source>
</evidence>
<evidence type="ECO:0000256" key="3">
    <source>
        <dbReference type="ARBA" id="ARBA00023082"/>
    </source>
</evidence>
<accession>A0A4R5KI58</accession>
<keyword evidence="3" id="KW-0731">Sigma factor</keyword>
<keyword evidence="4" id="KW-0804">Transcription</keyword>
<feature type="domain" description="RNA polymerase sigma-70 region 2" evidence="5">
    <location>
        <begin position="6"/>
        <end position="71"/>
    </location>
</feature>
<keyword evidence="8" id="KW-1185">Reference proteome</keyword>
<dbReference type="EMBL" id="SMRT01000011">
    <property type="protein sequence ID" value="TDF95133.1"/>
    <property type="molecule type" value="Genomic_DNA"/>
</dbReference>
<evidence type="ECO:0000256" key="1">
    <source>
        <dbReference type="ARBA" id="ARBA00010641"/>
    </source>
</evidence>
<dbReference type="InterPro" id="IPR014284">
    <property type="entry name" value="RNA_pol_sigma-70_dom"/>
</dbReference>
<gene>
    <name evidence="7" type="ORF">E1757_21600</name>
</gene>
<dbReference type="PANTHER" id="PTHR43133:SF60">
    <property type="entry name" value="RNA POLYMERASE SIGMA FACTOR SIGV"/>
    <property type="match status" value="1"/>
</dbReference>
<organism evidence="7 8">
    <name type="scientific">Paenibacillus piri</name>
    <dbReference type="NCBI Taxonomy" id="2547395"/>
    <lineage>
        <taxon>Bacteria</taxon>
        <taxon>Bacillati</taxon>
        <taxon>Bacillota</taxon>
        <taxon>Bacilli</taxon>
        <taxon>Bacillales</taxon>
        <taxon>Paenibacillaceae</taxon>
        <taxon>Paenibacillus</taxon>
    </lineage>
</organism>
<dbReference type="Gene3D" id="1.10.1740.10">
    <property type="match status" value="1"/>
</dbReference>
<dbReference type="GO" id="GO:0016987">
    <property type="term" value="F:sigma factor activity"/>
    <property type="evidence" value="ECO:0007669"/>
    <property type="project" value="UniProtKB-KW"/>
</dbReference>
<dbReference type="InterPro" id="IPR013325">
    <property type="entry name" value="RNA_pol_sigma_r2"/>
</dbReference>
<dbReference type="OrthoDB" id="9785675at2"/>
<dbReference type="NCBIfam" id="TIGR02937">
    <property type="entry name" value="sigma70-ECF"/>
    <property type="match status" value="1"/>
</dbReference>
<dbReference type="CDD" id="cd06171">
    <property type="entry name" value="Sigma70_r4"/>
    <property type="match status" value="1"/>
</dbReference>
<dbReference type="Proteomes" id="UP000295636">
    <property type="component" value="Unassembled WGS sequence"/>
</dbReference>
<protein>
    <submittedName>
        <fullName evidence="7">RNA polymerase sigma factor</fullName>
    </submittedName>
</protein>
<feature type="domain" description="RNA polymerase sigma factor 70 region 4 type 2" evidence="6">
    <location>
        <begin position="103"/>
        <end position="154"/>
    </location>
</feature>
<comment type="similarity">
    <text evidence="1">Belongs to the sigma-70 factor family. ECF subfamily.</text>
</comment>